<organism evidence="1 2">
    <name type="scientific">Formosimonas limnophila</name>
    <dbReference type="NCBI Taxonomy" id="1384487"/>
    <lineage>
        <taxon>Bacteria</taxon>
        <taxon>Pseudomonadati</taxon>
        <taxon>Pseudomonadota</taxon>
        <taxon>Betaproteobacteria</taxon>
        <taxon>Burkholderiales</taxon>
        <taxon>Burkholderiaceae</taxon>
        <taxon>Formosimonas</taxon>
    </lineage>
</organism>
<keyword evidence="2" id="KW-1185">Reference proteome</keyword>
<sequence>MTLSLTGCALFGPKAIQPEQVKANGKQGYFVLSSEYDNQLKQINEANRKTTHAFAPAVFTMNFEKQGEAKPLIRQYRYAETLRVYEVKPDDGPFRLTKIGTLQKVDTYWQYTCQTYGVAGKPGYQRVCSNQPNYSPVYEWLLMDNTPTLTVAKDTIALYGKQDPQELKDSHTNVLLDKVKAQAETAGLTVIGF</sequence>
<reference evidence="1" key="2">
    <citation type="submission" date="2020-09" db="EMBL/GenBank/DDBJ databases">
        <authorList>
            <person name="Sun Q."/>
            <person name="Kim S."/>
        </authorList>
    </citation>
    <scope>NUCLEOTIDE SEQUENCE</scope>
    <source>
        <strain evidence="1">KCTC 32501</strain>
    </source>
</reference>
<dbReference type="Proteomes" id="UP000614287">
    <property type="component" value="Unassembled WGS sequence"/>
</dbReference>
<name>A0A8J3CMH0_9BURK</name>
<comment type="caution">
    <text evidence="1">The sequence shown here is derived from an EMBL/GenBank/DDBJ whole genome shotgun (WGS) entry which is preliminary data.</text>
</comment>
<proteinExistence type="predicted"/>
<accession>A0A8J3CMH0</accession>
<protein>
    <submittedName>
        <fullName evidence="1">Uncharacterized protein</fullName>
    </submittedName>
</protein>
<evidence type="ECO:0000313" key="1">
    <source>
        <dbReference type="EMBL" id="GHA78399.1"/>
    </source>
</evidence>
<gene>
    <name evidence="1" type="ORF">GCM10009007_19260</name>
</gene>
<reference evidence="1" key="1">
    <citation type="journal article" date="2014" name="Int. J. Syst. Evol. Microbiol.">
        <title>Complete genome sequence of Corynebacterium casei LMG S-19264T (=DSM 44701T), isolated from a smear-ripened cheese.</title>
        <authorList>
            <consortium name="US DOE Joint Genome Institute (JGI-PGF)"/>
            <person name="Walter F."/>
            <person name="Albersmeier A."/>
            <person name="Kalinowski J."/>
            <person name="Ruckert C."/>
        </authorList>
    </citation>
    <scope>NUCLEOTIDE SEQUENCE</scope>
    <source>
        <strain evidence="1">KCTC 32501</strain>
    </source>
</reference>
<evidence type="ECO:0000313" key="2">
    <source>
        <dbReference type="Proteomes" id="UP000614287"/>
    </source>
</evidence>
<dbReference type="EMBL" id="BMZG01000012">
    <property type="protein sequence ID" value="GHA78399.1"/>
    <property type="molecule type" value="Genomic_DNA"/>
</dbReference>
<dbReference type="AlphaFoldDB" id="A0A8J3CMH0"/>